<protein>
    <submittedName>
        <fullName evidence="1">Ribonucleotide reductase subunit alpha</fullName>
    </submittedName>
</protein>
<accession>A0A356LMB3</accession>
<reference evidence="1 2" key="1">
    <citation type="journal article" date="2018" name="Nat. Biotechnol.">
        <title>A standardized bacterial taxonomy based on genome phylogeny substantially revises the tree of life.</title>
        <authorList>
            <person name="Parks D.H."/>
            <person name="Chuvochina M."/>
            <person name="Waite D.W."/>
            <person name="Rinke C."/>
            <person name="Skarshewski A."/>
            <person name="Chaumeil P.A."/>
            <person name="Hugenholtz P."/>
        </authorList>
    </citation>
    <scope>NUCLEOTIDE SEQUENCE [LARGE SCALE GENOMIC DNA]</scope>
    <source>
        <strain evidence="1">UBA10707</strain>
    </source>
</reference>
<dbReference type="Proteomes" id="UP000264036">
    <property type="component" value="Unassembled WGS sequence"/>
</dbReference>
<dbReference type="AlphaFoldDB" id="A0A356LMB3"/>
<sequence>MNISCFDELLAAARQQAEPQRLLFVFVSVELPDDCTPEQRTAFEAGSGGALTPLACLDKSPEELDTFEALCAESRQYMPHWTLVFAAALSGTKGRPLRSEDAEAPLNKMVEMIKSGITGTLIPFNTSGTAVTLNA</sequence>
<proteinExistence type="predicted"/>
<evidence type="ECO:0000313" key="1">
    <source>
        <dbReference type="EMBL" id="HBP32096.1"/>
    </source>
</evidence>
<organism evidence="1 2">
    <name type="scientific">Advenella kashmirensis</name>
    <dbReference type="NCBI Taxonomy" id="310575"/>
    <lineage>
        <taxon>Bacteria</taxon>
        <taxon>Pseudomonadati</taxon>
        <taxon>Pseudomonadota</taxon>
        <taxon>Betaproteobacteria</taxon>
        <taxon>Burkholderiales</taxon>
        <taxon>Alcaligenaceae</taxon>
    </lineage>
</organism>
<comment type="caution">
    <text evidence="1">The sequence shown here is derived from an EMBL/GenBank/DDBJ whole genome shotgun (WGS) entry which is preliminary data.</text>
</comment>
<dbReference type="EMBL" id="DOEK01000047">
    <property type="protein sequence ID" value="HBP32096.1"/>
    <property type="molecule type" value="Genomic_DNA"/>
</dbReference>
<evidence type="ECO:0000313" key="2">
    <source>
        <dbReference type="Proteomes" id="UP000264036"/>
    </source>
</evidence>
<gene>
    <name evidence="1" type="ORF">DD666_22135</name>
</gene>
<name>A0A356LMB3_9BURK</name>